<evidence type="ECO:0000256" key="2">
    <source>
        <dbReference type="ARBA" id="ARBA00023125"/>
    </source>
</evidence>
<dbReference type="PANTHER" id="PTHR46796">
    <property type="entry name" value="HTH-TYPE TRANSCRIPTIONAL ACTIVATOR RHAS-RELATED"/>
    <property type="match status" value="1"/>
</dbReference>
<dbReference type="EMBL" id="LT629750">
    <property type="protein sequence ID" value="SDT13431.1"/>
    <property type="molecule type" value="Genomic_DNA"/>
</dbReference>
<proteinExistence type="predicted"/>
<dbReference type="Pfam" id="PF12833">
    <property type="entry name" value="HTH_18"/>
    <property type="match status" value="1"/>
</dbReference>
<keyword evidence="3" id="KW-0804">Transcription</keyword>
<reference evidence="7" key="1">
    <citation type="submission" date="2016-10" db="EMBL/GenBank/DDBJ databases">
        <authorList>
            <person name="Varghese N."/>
            <person name="Submissions S."/>
        </authorList>
    </citation>
    <scope>NUCLEOTIDE SEQUENCE [LARGE SCALE GENOMIC DNA]</scope>
    <source>
        <strain evidence="7">GAS369</strain>
    </source>
</reference>
<evidence type="ECO:0000256" key="4">
    <source>
        <dbReference type="SAM" id="MobiDB-lite"/>
    </source>
</evidence>
<feature type="domain" description="HTH araC/xylS-type" evidence="5">
    <location>
        <begin position="243"/>
        <end position="343"/>
    </location>
</feature>
<dbReference type="SMART" id="SM00342">
    <property type="entry name" value="HTH_ARAC"/>
    <property type="match status" value="1"/>
</dbReference>
<evidence type="ECO:0000313" key="7">
    <source>
        <dbReference type="Proteomes" id="UP000243904"/>
    </source>
</evidence>
<keyword evidence="2 6" id="KW-0238">DNA-binding</keyword>
<feature type="compositionally biased region" description="Basic and acidic residues" evidence="4">
    <location>
        <begin position="1"/>
        <end position="11"/>
    </location>
</feature>
<name>A0A1H1XWM7_9BRAD</name>
<accession>A0A1H1XWM7</accession>
<dbReference type="Gene3D" id="1.10.10.60">
    <property type="entry name" value="Homeodomain-like"/>
    <property type="match status" value="1"/>
</dbReference>
<evidence type="ECO:0000256" key="3">
    <source>
        <dbReference type="ARBA" id="ARBA00023163"/>
    </source>
</evidence>
<dbReference type="AlphaFoldDB" id="A0A1H1XWM7"/>
<dbReference type="RefSeq" id="WP_167558848.1">
    <property type="nucleotide sequence ID" value="NZ_LT629750.1"/>
</dbReference>
<dbReference type="Proteomes" id="UP000243904">
    <property type="component" value="Chromosome I"/>
</dbReference>
<organism evidence="6 7">
    <name type="scientific">Bradyrhizobium canariense</name>
    <dbReference type="NCBI Taxonomy" id="255045"/>
    <lineage>
        <taxon>Bacteria</taxon>
        <taxon>Pseudomonadati</taxon>
        <taxon>Pseudomonadota</taxon>
        <taxon>Alphaproteobacteria</taxon>
        <taxon>Hyphomicrobiales</taxon>
        <taxon>Nitrobacteraceae</taxon>
        <taxon>Bradyrhizobium</taxon>
    </lineage>
</organism>
<gene>
    <name evidence="6" type="ORF">SAMN05444158_4516</name>
</gene>
<evidence type="ECO:0000313" key="6">
    <source>
        <dbReference type="EMBL" id="SDT13431.1"/>
    </source>
</evidence>
<sequence>MVNHSSDRPEPRASSQIAPESSPKRPARFIYGERSSLDPHAHNADYLADTNLFRRSYVRTIGESEGMPLDSTTAWLVGNNVAFYKLTSNSCVEAKRTEADAAADKINGVVFDYVLSGEYSEETAADLVSLRSGDLGMVQSTVEVTARSRRVRMATIFLPRTRLAAALETDLSDDRFILRSLSSAPLAPFVGAQMRLLFESYRRMDTQDFEIVLESTAELLIHLLRGELSRQGPPQELSSKEFTRAIAFIEENYHRPELTPDDIWRGINVSRTQLYKMFSENGLTVAGYLRDVRLRRFVDALRTTDLIGVGRLAWTCGLDMQAADFTRLFKRVYGMTPRQARAALQAGQSVVAEKPIT</sequence>
<keyword evidence="7" id="KW-1185">Reference proteome</keyword>
<dbReference type="PROSITE" id="PS01124">
    <property type="entry name" value="HTH_ARAC_FAMILY_2"/>
    <property type="match status" value="1"/>
</dbReference>
<dbReference type="InterPro" id="IPR018060">
    <property type="entry name" value="HTH_AraC"/>
</dbReference>
<dbReference type="GO" id="GO:0043565">
    <property type="term" value="F:sequence-specific DNA binding"/>
    <property type="evidence" value="ECO:0007669"/>
    <property type="project" value="InterPro"/>
</dbReference>
<protein>
    <submittedName>
        <fullName evidence="6">AraC-type DNA-binding protein</fullName>
    </submittedName>
</protein>
<keyword evidence="1" id="KW-0805">Transcription regulation</keyword>
<feature type="region of interest" description="Disordered" evidence="4">
    <location>
        <begin position="1"/>
        <end position="25"/>
    </location>
</feature>
<dbReference type="InterPro" id="IPR050204">
    <property type="entry name" value="AraC_XylS_family_regulators"/>
</dbReference>
<dbReference type="GO" id="GO:0003700">
    <property type="term" value="F:DNA-binding transcription factor activity"/>
    <property type="evidence" value="ECO:0007669"/>
    <property type="project" value="InterPro"/>
</dbReference>
<evidence type="ECO:0000259" key="5">
    <source>
        <dbReference type="PROSITE" id="PS01124"/>
    </source>
</evidence>
<evidence type="ECO:0000256" key="1">
    <source>
        <dbReference type="ARBA" id="ARBA00023015"/>
    </source>
</evidence>